<dbReference type="PANTHER" id="PTHR38471:SF2">
    <property type="entry name" value="FOUR HELIX BUNDLE PROTEIN"/>
    <property type="match status" value="1"/>
</dbReference>
<dbReference type="SUPFAM" id="SSF158446">
    <property type="entry name" value="IVS-encoded protein-like"/>
    <property type="match status" value="1"/>
</dbReference>
<dbReference type="AlphaFoldDB" id="A0A9X2JDV3"/>
<protein>
    <submittedName>
        <fullName evidence="1">Four helix bundle protein</fullName>
    </submittedName>
</protein>
<evidence type="ECO:0000313" key="2">
    <source>
        <dbReference type="Proteomes" id="UP001155182"/>
    </source>
</evidence>
<name>A0A9X2JDV3_9SPHI</name>
<keyword evidence="2" id="KW-1185">Reference proteome</keyword>
<gene>
    <name evidence="1" type="ORF">NF867_02660</name>
</gene>
<dbReference type="Pfam" id="PF05635">
    <property type="entry name" value="23S_rRNA_IVP"/>
    <property type="match status" value="1"/>
</dbReference>
<dbReference type="InterPro" id="IPR036583">
    <property type="entry name" value="23S_rRNA_IVS_sf"/>
</dbReference>
<proteinExistence type="predicted"/>
<dbReference type="PANTHER" id="PTHR38471">
    <property type="entry name" value="FOUR HELIX BUNDLE PROTEIN"/>
    <property type="match status" value="1"/>
</dbReference>
<dbReference type="Proteomes" id="UP001155182">
    <property type="component" value="Unassembled WGS sequence"/>
</dbReference>
<evidence type="ECO:0000313" key="1">
    <source>
        <dbReference type="EMBL" id="MCO4291761.1"/>
    </source>
</evidence>
<reference evidence="1" key="1">
    <citation type="submission" date="2022-06" db="EMBL/GenBank/DDBJ databases">
        <title>Solitalea sp. MAHUQ-68 isolated from rhizospheric soil.</title>
        <authorList>
            <person name="Huq M.A."/>
        </authorList>
    </citation>
    <scope>NUCLEOTIDE SEQUENCE</scope>
    <source>
        <strain evidence="1">MAHUQ-68</strain>
    </source>
</reference>
<comment type="caution">
    <text evidence="1">The sequence shown here is derived from an EMBL/GenBank/DDBJ whole genome shotgun (WGS) entry which is preliminary data.</text>
</comment>
<dbReference type="EMBL" id="JAMWYS010000009">
    <property type="protein sequence ID" value="MCO4291761.1"/>
    <property type="molecule type" value="Genomic_DNA"/>
</dbReference>
<dbReference type="InterPro" id="IPR012657">
    <property type="entry name" value="23S_rRNA-intervening_sequence"/>
</dbReference>
<dbReference type="Gene3D" id="1.20.1440.60">
    <property type="entry name" value="23S rRNA-intervening sequence"/>
    <property type="match status" value="1"/>
</dbReference>
<dbReference type="CDD" id="cd16377">
    <property type="entry name" value="23S_rRNA_IVP_like"/>
    <property type="match status" value="1"/>
</dbReference>
<sequence length="107" mass="12446">MSEQPPLKSDFGMKDQIRRSAASISNNIAEGFEYGNNKDFIRFLRFAKGSTGEFRNQIILLRRTNMISEDFYNEMYLHSIKLGKQIGSCMKYLVNFESKHKAINKKL</sequence>
<organism evidence="1 2">
    <name type="scientific">Solitalea agri</name>
    <dbReference type="NCBI Taxonomy" id="2953739"/>
    <lineage>
        <taxon>Bacteria</taxon>
        <taxon>Pseudomonadati</taxon>
        <taxon>Bacteroidota</taxon>
        <taxon>Sphingobacteriia</taxon>
        <taxon>Sphingobacteriales</taxon>
        <taxon>Sphingobacteriaceae</taxon>
        <taxon>Solitalea</taxon>
    </lineage>
</organism>
<dbReference type="NCBIfam" id="TIGR02436">
    <property type="entry name" value="four helix bundle protein"/>
    <property type="match status" value="1"/>
</dbReference>
<accession>A0A9X2JDV3</accession>